<dbReference type="Proteomes" id="UP000011116">
    <property type="component" value="Chromosome 7H"/>
</dbReference>
<name>A0A8I6Z5Y2_HORVV</name>
<dbReference type="AlphaFoldDB" id="A0A8I6Z5Y2"/>
<protein>
    <submittedName>
        <fullName evidence="2">Uncharacterized protein</fullName>
    </submittedName>
</protein>
<accession>A0A8I6Z5Y2</accession>
<evidence type="ECO:0000256" key="1">
    <source>
        <dbReference type="SAM" id="MobiDB-lite"/>
    </source>
</evidence>
<dbReference type="EnsemblPlants" id="HORVU.MOREX.r3.7HG0732240.1">
    <property type="protein sequence ID" value="HORVU.MOREX.r3.7HG0732240.1.CDS1"/>
    <property type="gene ID" value="HORVU.MOREX.r3.7HG0732240"/>
</dbReference>
<organism evidence="2 3">
    <name type="scientific">Hordeum vulgare subsp. vulgare</name>
    <name type="common">Domesticated barley</name>
    <dbReference type="NCBI Taxonomy" id="112509"/>
    <lineage>
        <taxon>Eukaryota</taxon>
        <taxon>Viridiplantae</taxon>
        <taxon>Streptophyta</taxon>
        <taxon>Embryophyta</taxon>
        <taxon>Tracheophyta</taxon>
        <taxon>Spermatophyta</taxon>
        <taxon>Magnoliopsida</taxon>
        <taxon>Liliopsida</taxon>
        <taxon>Poales</taxon>
        <taxon>Poaceae</taxon>
        <taxon>BOP clade</taxon>
        <taxon>Pooideae</taxon>
        <taxon>Triticodae</taxon>
        <taxon>Triticeae</taxon>
        <taxon>Hordeinae</taxon>
        <taxon>Hordeum</taxon>
    </lineage>
</organism>
<sequence>MGFGAQRAGPKLRLGWAHKVRMPRSPAHRPLVVFPAASASRRRRRHEGDARAPLLLLLPLAAPRATLRMAVSCFPRTPGEPRWPSARRREQAKRRLPPRQAAKPTPHPLPLHFSTDCRQKAALFSAGRSNRGTVIVHIFLLGRWRWATTWMDQPRAGPSQSSERTRGGGGGGRRATAVR</sequence>
<proteinExistence type="predicted"/>
<evidence type="ECO:0000313" key="2">
    <source>
        <dbReference type="EnsemblPlants" id="HORVU.MOREX.r3.7HG0732240.1.CDS1"/>
    </source>
</evidence>
<reference evidence="3" key="1">
    <citation type="journal article" date="2012" name="Nature">
        <title>A physical, genetic and functional sequence assembly of the barley genome.</title>
        <authorList>
            <consortium name="The International Barley Genome Sequencing Consortium"/>
            <person name="Mayer K.F."/>
            <person name="Waugh R."/>
            <person name="Brown J.W."/>
            <person name="Schulman A."/>
            <person name="Langridge P."/>
            <person name="Platzer M."/>
            <person name="Fincher G.B."/>
            <person name="Muehlbauer G.J."/>
            <person name="Sato K."/>
            <person name="Close T.J."/>
            <person name="Wise R.P."/>
            <person name="Stein N."/>
        </authorList>
    </citation>
    <scope>NUCLEOTIDE SEQUENCE [LARGE SCALE GENOMIC DNA]</scope>
    <source>
        <strain evidence="3">cv. Morex</strain>
    </source>
</reference>
<feature type="region of interest" description="Disordered" evidence="1">
    <location>
        <begin position="152"/>
        <end position="179"/>
    </location>
</feature>
<reference evidence="2" key="3">
    <citation type="submission" date="2022-01" db="UniProtKB">
        <authorList>
            <consortium name="EnsemblPlants"/>
        </authorList>
    </citation>
    <scope>IDENTIFICATION</scope>
    <source>
        <strain evidence="2">subsp. vulgare</strain>
    </source>
</reference>
<keyword evidence="3" id="KW-1185">Reference proteome</keyword>
<evidence type="ECO:0000313" key="3">
    <source>
        <dbReference type="Proteomes" id="UP000011116"/>
    </source>
</evidence>
<dbReference type="Gramene" id="HORVU.MOREX.r3.7HG0732240.1">
    <property type="protein sequence ID" value="HORVU.MOREX.r3.7HG0732240.1.CDS1"/>
    <property type="gene ID" value="HORVU.MOREX.r3.7HG0732240"/>
</dbReference>
<reference evidence="2" key="2">
    <citation type="submission" date="2020-10" db="EMBL/GenBank/DDBJ databases">
        <authorList>
            <person name="Scholz U."/>
            <person name="Mascher M."/>
            <person name="Fiebig A."/>
        </authorList>
    </citation>
    <scope>NUCLEOTIDE SEQUENCE [LARGE SCALE GENOMIC DNA]</scope>
    <source>
        <strain evidence="2">cv. Morex</strain>
    </source>
</reference>
<feature type="region of interest" description="Disordered" evidence="1">
    <location>
        <begin position="77"/>
        <end position="111"/>
    </location>
</feature>